<evidence type="ECO:0000313" key="1">
    <source>
        <dbReference type="EMBL" id="KAJ7650511.1"/>
    </source>
</evidence>
<feature type="non-terminal residue" evidence="1">
    <location>
        <position position="231"/>
    </location>
</feature>
<protein>
    <submittedName>
        <fullName evidence="1">Uncharacterized protein</fullName>
    </submittedName>
</protein>
<dbReference type="Proteomes" id="UP001221142">
    <property type="component" value="Unassembled WGS sequence"/>
</dbReference>
<dbReference type="AlphaFoldDB" id="A0AAD7CJY7"/>
<name>A0AAD7CJY7_9AGAR</name>
<feature type="non-terminal residue" evidence="1">
    <location>
        <position position="1"/>
    </location>
</feature>
<sequence length="231" mass="26990">NFRIDIRGTRGSAWNKSAARVFAPIVMRNEGYPDTYETRHLILSAFTTHMDTLIWRFRHLNTSEEAQDLVESQARRRSRKYQVYFLVRLFLRRHRTAIRFPLLQDQIPMLKELGIDAMSCDESERGNGDVEKRYRISSPDWRADKVTQWLRTFDSAYHISRKIAPPKAGAPPRVRYATNTKSDGRAVPDLPASAYNSDWLQQHQQQRYDLAPRADEAYDFTPGIAVMEWVI</sequence>
<reference evidence="1" key="1">
    <citation type="submission" date="2023-03" db="EMBL/GenBank/DDBJ databases">
        <title>Massive genome expansion in bonnet fungi (Mycena s.s.) driven by repeated elements and novel gene families across ecological guilds.</title>
        <authorList>
            <consortium name="Lawrence Berkeley National Laboratory"/>
            <person name="Harder C.B."/>
            <person name="Miyauchi S."/>
            <person name="Viragh M."/>
            <person name="Kuo A."/>
            <person name="Thoen E."/>
            <person name="Andreopoulos B."/>
            <person name="Lu D."/>
            <person name="Skrede I."/>
            <person name="Drula E."/>
            <person name="Henrissat B."/>
            <person name="Morin E."/>
            <person name="Kohler A."/>
            <person name="Barry K."/>
            <person name="LaButti K."/>
            <person name="Morin E."/>
            <person name="Salamov A."/>
            <person name="Lipzen A."/>
            <person name="Mereny Z."/>
            <person name="Hegedus B."/>
            <person name="Baldrian P."/>
            <person name="Stursova M."/>
            <person name="Weitz H."/>
            <person name="Taylor A."/>
            <person name="Grigoriev I.V."/>
            <person name="Nagy L.G."/>
            <person name="Martin F."/>
            <person name="Kauserud H."/>
        </authorList>
    </citation>
    <scope>NUCLEOTIDE SEQUENCE</scope>
    <source>
        <strain evidence="1">9284</strain>
    </source>
</reference>
<gene>
    <name evidence="1" type="ORF">FB45DRAFT_696104</name>
</gene>
<evidence type="ECO:0000313" key="2">
    <source>
        <dbReference type="Proteomes" id="UP001221142"/>
    </source>
</evidence>
<comment type="caution">
    <text evidence="1">The sequence shown here is derived from an EMBL/GenBank/DDBJ whole genome shotgun (WGS) entry which is preliminary data.</text>
</comment>
<organism evidence="1 2">
    <name type="scientific">Roridomyces roridus</name>
    <dbReference type="NCBI Taxonomy" id="1738132"/>
    <lineage>
        <taxon>Eukaryota</taxon>
        <taxon>Fungi</taxon>
        <taxon>Dikarya</taxon>
        <taxon>Basidiomycota</taxon>
        <taxon>Agaricomycotina</taxon>
        <taxon>Agaricomycetes</taxon>
        <taxon>Agaricomycetidae</taxon>
        <taxon>Agaricales</taxon>
        <taxon>Marasmiineae</taxon>
        <taxon>Mycenaceae</taxon>
        <taxon>Roridomyces</taxon>
    </lineage>
</organism>
<dbReference type="EMBL" id="JARKIF010000001">
    <property type="protein sequence ID" value="KAJ7650511.1"/>
    <property type="molecule type" value="Genomic_DNA"/>
</dbReference>
<accession>A0AAD7CJY7</accession>
<keyword evidence="2" id="KW-1185">Reference proteome</keyword>
<proteinExistence type="predicted"/>